<evidence type="ECO:0000313" key="3">
    <source>
        <dbReference type="EMBL" id="WAQ85981.1"/>
    </source>
</evidence>
<reference evidence="3" key="1">
    <citation type="submission" date="2022-10" db="EMBL/GenBank/DDBJ databases">
        <title>Puccinia triticina Genome sequencing and assembly.</title>
        <authorList>
            <person name="Li C."/>
        </authorList>
    </citation>
    <scope>NUCLEOTIDE SEQUENCE</scope>
    <source>
        <strain evidence="3">Pt15</strain>
    </source>
</reference>
<proteinExistence type="predicted"/>
<dbReference type="PANTHER" id="PTHR23030:SF30">
    <property type="entry name" value="TYROSINE-PROTEIN PHOSPHATASE NON-RECEPTOR TYPE 23"/>
    <property type="match status" value="1"/>
</dbReference>
<dbReference type="EMBL" id="CP110426">
    <property type="protein sequence ID" value="WAQ85981.1"/>
    <property type="molecule type" value="Genomic_DNA"/>
</dbReference>
<dbReference type="Gene3D" id="1.20.140.50">
    <property type="entry name" value="alix/aip1 like domains"/>
    <property type="match status" value="1"/>
</dbReference>
<dbReference type="Proteomes" id="UP001164743">
    <property type="component" value="Chromosome 6A"/>
</dbReference>
<dbReference type="RefSeq" id="XP_053021536.1">
    <property type="nucleotide sequence ID" value="XM_053170335.1"/>
</dbReference>
<feature type="compositionally biased region" description="Basic and acidic residues" evidence="1">
    <location>
        <begin position="1"/>
        <end position="13"/>
    </location>
</feature>
<gene>
    <name evidence="3" type="ORF">PtA15_6A611</name>
</gene>
<dbReference type="PANTHER" id="PTHR23030">
    <property type="entry name" value="PCD6 INTERACTING PROTEIN-RELATED"/>
    <property type="match status" value="1"/>
</dbReference>
<evidence type="ECO:0000313" key="4">
    <source>
        <dbReference type="Proteomes" id="UP001164743"/>
    </source>
</evidence>
<protein>
    <recommendedName>
        <fullName evidence="2">ALIX V-shaped domain-containing protein</fullName>
    </recommendedName>
</protein>
<evidence type="ECO:0000256" key="1">
    <source>
        <dbReference type="SAM" id="MobiDB-lite"/>
    </source>
</evidence>
<dbReference type="GeneID" id="77811230"/>
<name>A0ABY7CL74_9BASI</name>
<accession>A0ABY7CL74</accession>
<evidence type="ECO:0000259" key="2">
    <source>
        <dbReference type="Pfam" id="PF13949"/>
    </source>
</evidence>
<feature type="region of interest" description="Disordered" evidence="1">
    <location>
        <begin position="1"/>
        <end position="20"/>
    </location>
</feature>
<dbReference type="InterPro" id="IPR025304">
    <property type="entry name" value="ALIX_V_dom"/>
</dbReference>
<organism evidence="3 4">
    <name type="scientific">Puccinia triticina</name>
    <dbReference type="NCBI Taxonomy" id="208348"/>
    <lineage>
        <taxon>Eukaryota</taxon>
        <taxon>Fungi</taxon>
        <taxon>Dikarya</taxon>
        <taxon>Basidiomycota</taxon>
        <taxon>Pucciniomycotina</taxon>
        <taxon>Pucciniomycetes</taxon>
        <taxon>Pucciniales</taxon>
        <taxon>Pucciniaceae</taxon>
        <taxon>Puccinia</taxon>
    </lineage>
</organism>
<keyword evidence="4" id="KW-1185">Reference proteome</keyword>
<dbReference type="Pfam" id="PF13949">
    <property type="entry name" value="ALIX_LYPXL_bnd"/>
    <property type="match status" value="1"/>
</dbReference>
<sequence>MEHRRFKKSEEKANLIQTKGQRCETDDTELVTALEYAGLPTSYEKFSDFVSNGLARLCEMTKPPNQALELAEEVQQGKEVMPIKKMREESTGLRNKVLQDLDSIQQKLNTDAHNCEQMRVKYDHLWEQQPSSNFTKAWRHSLKSHREALEAAKKSNQQIDEIWQSPKTDLETLADPTVEPELTTWLPLLPPSVLTEPD</sequence>
<feature type="domain" description="ALIX V-shaped" evidence="2">
    <location>
        <begin position="64"/>
        <end position="176"/>
    </location>
</feature>